<evidence type="ECO:0000256" key="1">
    <source>
        <dbReference type="SAM" id="SignalP"/>
    </source>
</evidence>
<reference evidence="3" key="1">
    <citation type="submission" date="2016-04" db="EMBL/GenBank/DDBJ databases">
        <title>Complete Genome Sequences of Twelve Strains of a Stable Defined Moderately Diverse Mouse Microbiota 2 (sDMDMm2).</title>
        <authorList>
            <person name="Uchimura Y."/>
            <person name="Wyss M."/>
            <person name="Brugiroux S."/>
            <person name="Limenitakis J.P."/>
            <person name="Stecher B."/>
            <person name="McCoy K.D."/>
            <person name="Macpherson A.J."/>
        </authorList>
    </citation>
    <scope>NUCLEOTIDE SEQUENCE [LARGE SCALE GENOMIC DNA]</scope>
    <source>
        <strain evidence="3">YL27</strain>
    </source>
</reference>
<feature type="chain" id="PRO_5008529446" evidence="1">
    <location>
        <begin position="20"/>
        <end position="342"/>
    </location>
</feature>
<protein>
    <submittedName>
        <fullName evidence="2">Uncharacterized protein</fullName>
    </submittedName>
</protein>
<dbReference type="STRING" id="1796646.A4V02_12505"/>
<sequence length="342" mass="37303">MKKTLLISAISLSIVSAYAEEYHGFSIDASQELIDNTVGTKLSAEAYRLEGKAITLQVLYQPAYTPVLVDEALSKITTPGSTLSADAQKDYAEPRDAQKSLESGLMDGMLLTSQMDNNGLAYVTVPAQYYKNGTLVDVPAEGGDIRVRFCTESNSKSRMGDGEDCRVNDITGVYVTVDAPSHVRITSDFVQANTSTAFTGGFAGTDDTLGKMQRCAIFNMPSTTATGPQDITFSGKATNSWNLFDFRRKSTNDLNGFPVRYADIVFYGVKPGERIGWTNYQTLHEGYTPRKYTSTSGIETEMADDIAVPAEYYNLQGVKVSTPSGGIFIERRGSVSRKVVFK</sequence>
<gene>
    <name evidence="2" type="ORF">A4V02_12505</name>
</gene>
<proteinExistence type="predicted"/>
<accession>A0A1B1SCD3</accession>
<evidence type="ECO:0000313" key="3">
    <source>
        <dbReference type="Proteomes" id="UP000186351"/>
    </source>
</evidence>
<evidence type="ECO:0000313" key="2">
    <source>
        <dbReference type="EMBL" id="ANU64459.1"/>
    </source>
</evidence>
<organism evidence="2 3">
    <name type="scientific">Muribaculum intestinale</name>
    <dbReference type="NCBI Taxonomy" id="1796646"/>
    <lineage>
        <taxon>Bacteria</taxon>
        <taxon>Pseudomonadati</taxon>
        <taxon>Bacteroidota</taxon>
        <taxon>Bacteroidia</taxon>
        <taxon>Bacteroidales</taxon>
        <taxon>Muribaculaceae</taxon>
        <taxon>Muribaculum</taxon>
    </lineage>
</organism>
<dbReference type="Proteomes" id="UP000186351">
    <property type="component" value="Chromosome"/>
</dbReference>
<dbReference type="AlphaFoldDB" id="A0A1B1SCD3"/>
<dbReference type="GeneID" id="65537696"/>
<keyword evidence="1" id="KW-0732">Signal</keyword>
<dbReference type="OrthoDB" id="1080622at2"/>
<accession>A0A1Z2XG85</accession>
<feature type="signal peptide" evidence="1">
    <location>
        <begin position="1"/>
        <end position="19"/>
    </location>
</feature>
<dbReference type="EMBL" id="CP015402">
    <property type="protein sequence ID" value="ANU64459.1"/>
    <property type="molecule type" value="Genomic_DNA"/>
</dbReference>
<dbReference type="KEGG" id="pary:A4V02_12505"/>
<name>A0A1B1SCD3_9BACT</name>
<dbReference type="RefSeq" id="WP_068961737.1">
    <property type="nucleotide sequence ID" value="NZ_CAJTAP010000009.1"/>
</dbReference>
<keyword evidence="3" id="KW-1185">Reference proteome</keyword>